<organism evidence="3 4">
    <name type="scientific">Spirosoma endbachense</name>
    <dbReference type="NCBI Taxonomy" id="2666025"/>
    <lineage>
        <taxon>Bacteria</taxon>
        <taxon>Pseudomonadati</taxon>
        <taxon>Bacteroidota</taxon>
        <taxon>Cytophagia</taxon>
        <taxon>Cytophagales</taxon>
        <taxon>Cytophagaceae</taxon>
        <taxon>Spirosoma</taxon>
    </lineage>
</organism>
<dbReference type="Proteomes" id="UP000464577">
    <property type="component" value="Chromosome"/>
</dbReference>
<keyword evidence="1" id="KW-0812">Transmembrane</keyword>
<dbReference type="GO" id="GO:0016209">
    <property type="term" value="F:antioxidant activity"/>
    <property type="evidence" value="ECO:0007669"/>
    <property type="project" value="InterPro"/>
</dbReference>
<evidence type="ECO:0000259" key="2">
    <source>
        <dbReference type="Pfam" id="PF00578"/>
    </source>
</evidence>
<dbReference type="GO" id="GO:0016491">
    <property type="term" value="F:oxidoreductase activity"/>
    <property type="evidence" value="ECO:0007669"/>
    <property type="project" value="InterPro"/>
</dbReference>
<dbReference type="Gene3D" id="3.40.30.10">
    <property type="entry name" value="Glutaredoxin"/>
    <property type="match status" value="1"/>
</dbReference>
<keyword evidence="1" id="KW-0472">Membrane</keyword>
<dbReference type="EMBL" id="CP045997">
    <property type="protein sequence ID" value="QHV97531.1"/>
    <property type="molecule type" value="Genomic_DNA"/>
</dbReference>
<dbReference type="SUPFAM" id="SSF52833">
    <property type="entry name" value="Thioredoxin-like"/>
    <property type="match status" value="1"/>
</dbReference>
<reference evidence="3 4" key="1">
    <citation type="submission" date="2019-11" db="EMBL/GenBank/DDBJ databases">
        <title>Spirosoma endbachense sp. nov., isolated from a natural salt meadow.</title>
        <authorList>
            <person name="Rojas J."/>
            <person name="Ambika Manirajan B."/>
            <person name="Ratering S."/>
            <person name="Suarez C."/>
            <person name="Geissler-Plaum R."/>
            <person name="Schnell S."/>
        </authorList>
    </citation>
    <scope>NUCLEOTIDE SEQUENCE [LARGE SCALE GENOMIC DNA]</scope>
    <source>
        <strain evidence="3 4">I-24</strain>
    </source>
</reference>
<dbReference type="InterPro" id="IPR000866">
    <property type="entry name" value="AhpC/TSA"/>
</dbReference>
<dbReference type="InterPro" id="IPR047262">
    <property type="entry name" value="PRX-like1"/>
</dbReference>
<keyword evidence="1" id="KW-1133">Transmembrane helix</keyword>
<evidence type="ECO:0000256" key="1">
    <source>
        <dbReference type="SAM" id="Phobius"/>
    </source>
</evidence>
<evidence type="ECO:0000313" key="4">
    <source>
        <dbReference type="Proteomes" id="UP000464577"/>
    </source>
</evidence>
<feature type="domain" description="Alkyl hydroperoxide reductase subunit C/ Thiol specific antioxidant" evidence="2">
    <location>
        <begin position="81"/>
        <end position="173"/>
    </location>
</feature>
<dbReference type="PANTHER" id="PTHR43640">
    <property type="entry name" value="OS07G0260300 PROTEIN"/>
    <property type="match status" value="1"/>
</dbReference>
<dbReference type="Pfam" id="PF00578">
    <property type="entry name" value="AhpC-TSA"/>
    <property type="match status" value="1"/>
</dbReference>
<evidence type="ECO:0000313" key="3">
    <source>
        <dbReference type="EMBL" id="QHV97531.1"/>
    </source>
</evidence>
<name>A0A6P1VWE4_9BACT</name>
<keyword evidence="4" id="KW-1185">Reference proteome</keyword>
<dbReference type="KEGG" id="senf:GJR95_22100"/>
<sequence length="222" mass="25321">MTIIKWIQIINTNCFPQRLCLYLYNPVIVYQRFSSVVLSVHTRSHDIARSFIYCHQVVGLLLLLVLLASWQKPNHSSSSGITVYAFLNTECPISQQYVRRLADLHQEFGKSGVRFIALFPLRTDSPVVIERFRTEYKLPFAGLPDKKARLARQFRARVTPEVVVMQSDGRVVYQGAIDDWYVDLGKHRPQAAHAYLHNALDALLNGRPVTEAHTEAVGCLIE</sequence>
<accession>A0A6P1VWE4</accession>
<dbReference type="PANTHER" id="PTHR43640:SF1">
    <property type="entry name" value="THIOREDOXIN-DEPENDENT PEROXIREDOXIN"/>
    <property type="match status" value="1"/>
</dbReference>
<dbReference type="AlphaFoldDB" id="A0A6P1VWE4"/>
<protein>
    <submittedName>
        <fullName evidence="3">Redoxin domain-containing protein</fullName>
    </submittedName>
</protein>
<gene>
    <name evidence="3" type="ORF">GJR95_22100</name>
</gene>
<dbReference type="InterPro" id="IPR036249">
    <property type="entry name" value="Thioredoxin-like_sf"/>
</dbReference>
<feature type="transmembrane region" description="Helical" evidence="1">
    <location>
        <begin position="51"/>
        <end position="70"/>
    </location>
</feature>
<proteinExistence type="predicted"/>